<dbReference type="Proteomes" id="UP001054945">
    <property type="component" value="Unassembled WGS sequence"/>
</dbReference>
<sequence length="44" mass="4924">ERSAGDRKEEEIVMVYDSSTGEKDVLSPRVSEQEWLNVAVTVGK</sequence>
<keyword evidence="2" id="KW-1185">Reference proteome</keyword>
<protein>
    <submittedName>
        <fullName evidence="1">Uncharacterized protein</fullName>
    </submittedName>
</protein>
<evidence type="ECO:0000313" key="1">
    <source>
        <dbReference type="EMBL" id="GIX73786.1"/>
    </source>
</evidence>
<reference evidence="1 2" key="1">
    <citation type="submission" date="2021-06" db="EMBL/GenBank/DDBJ databases">
        <title>Caerostris extrusa draft genome.</title>
        <authorList>
            <person name="Kono N."/>
            <person name="Arakawa K."/>
        </authorList>
    </citation>
    <scope>NUCLEOTIDE SEQUENCE [LARGE SCALE GENOMIC DNA]</scope>
</reference>
<proteinExistence type="predicted"/>
<name>A0AAV4MMZ3_CAEEX</name>
<feature type="non-terminal residue" evidence="1">
    <location>
        <position position="1"/>
    </location>
</feature>
<dbReference type="AlphaFoldDB" id="A0AAV4MMZ3"/>
<evidence type="ECO:0000313" key="2">
    <source>
        <dbReference type="Proteomes" id="UP001054945"/>
    </source>
</evidence>
<dbReference type="EMBL" id="BPLR01002445">
    <property type="protein sequence ID" value="GIX73786.1"/>
    <property type="molecule type" value="Genomic_DNA"/>
</dbReference>
<gene>
    <name evidence="1" type="ORF">CEXT_288181</name>
</gene>
<accession>A0AAV4MMZ3</accession>
<organism evidence="1 2">
    <name type="scientific">Caerostris extrusa</name>
    <name type="common">Bark spider</name>
    <name type="synonym">Caerostris bankana</name>
    <dbReference type="NCBI Taxonomy" id="172846"/>
    <lineage>
        <taxon>Eukaryota</taxon>
        <taxon>Metazoa</taxon>
        <taxon>Ecdysozoa</taxon>
        <taxon>Arthropoda</taxon>
        <taxon>Chelicerata</taxon>
        <taxon>Arachnida</taxon>
        <taxon>Araneae</taxon>
        <taxon>Araneomorphae</taxon>
        <taxon>Entelegynae</taxon>
        <taxon>Araneoidea</taxon>
        <taxon>Araneidae</taxon>
        <taxon>Caerostris</taxon>
    </lineage>
</organism>
<comment type="caution">
    <text evidence="1">The sequence shown here is derived from an EMBL/GenBank/DDBJ whole genome shotgun (WGS) entry which is preliminary data.</text>
</comment>